<comment type="caution">
    <text evidence="3">The sequence shown here is derived from an EMBL/GenBank/DDBJ whole genome shotgun (WGS) entry which is preliminary data.</text>
</comment>
<evidence type="ECO:0000313" key="3">
    <source>
        <dbReference type="EMBL" id="KRO28650.1"/>
    </source>
</evidence>
<evidence type="ECO:0000259" key="2">
    <source>
        <dbReference type="Pfam" id="PF04235"/>
    </source>
</evidence>
<keyword evidence="1" id="KW-0812">Transmembrane</keyword>
<feature type="transmembrane region" description="Helical" evidence="1">
    <location>
        <begin position="108"/>
        <end position="125"/>
    </location>
</feature>
<feature type="transmembrane region" description="Helical" evidence="1">
    <location>
        <begin position="344"/>
        <end position="365"/>
    </location>
</feature>
<dbReference type="AlphaFoldDB" id="A0A0R2P179"/>
<dbReference type="PANTHER" id="PTHR30590:SF2">
    <property type="entry name" value="INNER MEMBRANE PROTEIN"/>
    <property type="match status" value="1"/>
</dbReference>
<feature type="transmembrane region" description="Helical" evidence="1">
    <location>
        <begin position="132"/>
        <end position="155"/>
    </location>
</feature>
<feature type="transmembrane region" description="Helical" evidence="1">
    <location>
        <begin position="242"/>
        <end position="260"/>
    </location>
</feature>
<proteinExistence type="predicted"/>
<accession>A0A0R2P179</accession>
<name>A0A0R2P179_9ACTN</name>
<keyword evidence="1" id="KW-0472">Membrane</keyword>
<reference evidence="3 4" key="1">
    <citation type="submission" date="2015-10" db="EMBL/GenBank/DDBJ databases">
        <title>Metagenome-Assembled Genomes uncover a global brackish microbiome.</title>
        <authorList>
            <person name="Hugerth L.W."/>
            <person name="Larsson J."/>
            <person name="Alneberg J."/>
            <person name="Lindh M.V."/>
            <person name="Legrand C."/>
            <person name="Pinhassi J."/>
            <person name="Andersson A.F."/>
        </authorList>
    </citation>
    <scope>NUCLEOTIDE SEQUENCE [LARGE SCALE GENOMIC DNA]</scope>
    <source>
        <strain evidence="3">BACL2 MAG-120802-bin41</strain>
    </source>
</reference>
<dbReference type="EMBL" id="LIAS01000209">
    <property type="protein sequence ID" value="KRO28650.1"/>
    <property type="molecule type" value="Genomic_DNA"/>
</dbReference>
<sequence length="384" mass="43028">MIKRDAAPDVIRGFALLGILVVNIQYVGLSSKGLQGYYIDSLANEVAGFLIFALFQGKFYLLFSFLFGYSSSYIIRGASSNRIRWIKRCLFLMALGIIHGTLLWFGEILFIYGLFGLAITPFLFRSDKVLKVWIWLTFISFASVSLIFSSLLMAIDKFLPEEDLSASLSSKRALELDKSMLNGTYLDSIDSRASYWLETIPFLILFQGIVAFVAFLMGIYASRSNLLSPSTPEKHIFKMIKIGVIFGLPIQLVLATLWLMNSAAPNNSEIVHLGLTAISMITAPLLSVGYLGAILAIIRIQPRLVGWMKSAGKVSLTTYISQSIAMLFIFAPWGLGLFQRVELWQLMPIALTIWLIQSYCATLWLKRFNLGPMEAALNFLTKNR</sequence>
<dbReference type="Pfam" id="PF04235">
    <property type="entry name" value="DUF418"/>
    <property type="match status" value="1"/>
</dbReference>
<feature type="transmembrane region" description="Helical" evidence="1">
    <location>
        <begin position="319"/>
        <end position="338"/>
    </location>
</feature>
<gene>
    <name evidence="3" type="ORF">ABR60_02380</name>
</gene>
<feature type="transmembrane region" description="Helical" evidence="1">
    <location>
        <begin position="12"/>
        <end position="29"/>
    </location>
</feature>
<dbReference type="InterPro" id="IPR007349">
    <property type="entry name" value="DUF418"/>
</dbReference>
<protein>
    <recommendedName>
        <fullName evidence="2">DUF418 domain-containing protein</fullName>
    </recommendedName>
</protein>
<feature type="transmembrane region" description="Helical" evidence="1">
    <location>
        <begin position="49"/>
        <end position="73"/>
    </location>
</feature>
<dbReference type="Proteomes" id="UP000053941">
    <property type="component" value="Unassembled WGS sequence"/>
</dbReference>
<feature type="transmembrane region" description="Helical" evidence="1">
    <location>
        <begin position="85"/>
        <end position="102"/>
    </location>
</feature>
<dbReference type="PANTHER" id="PTHR30590">
    <property type="entry name" value="INNER MEMBRANE PROTEIN"/>
    <property type="match status" value="1"/>
</dbReference>
<keyword evidence="1" id="KW-1133">Transmembrane helix</keyword>
<evidence type="ECO:0000256" key="1">
    <source>
        <dbReference type="SAM" id="Phobius"/>
    </source>
</evidence>
<feature type="transmembrane region" description="Helical" evidence="1">
    <location>
        <begin position="272"/>
        <end position="298"/>
    </location>
</feature>
<feature type="domain" description="DUF418" evidence="2">
    <location>
        <begin position="223"/>
        <end position="377"/>
    </location>
</feature>
<organism evidence="3 4">
    <name type="scientific">Actinobacteria bacterium BACL2 MAG-120802-bin41</name>
    <dbReference type="NCBI Taxonomy" id="1655568"/>
    <lineage>
        <taxon>Bacteria</taxon>
        <taxon>Bacillati</taxon>
        <taxon>Actinomycetota</taxon>
        <taxon>Actinomycetes</taxon>
        <taxon>Actinomycetes incertae sedis</taxon>
        <taxon>ac1 cluster</taxon>
    </lineage>
</organism>
<evidence type="ECO:0000313" key="4">
    <source>
        <dbReference type="Proteomes" id="UP000053941"/>
    </source>
</evidence>
<dbReference type="InterPro" id="IPR052529">
    <property type="entry name" value="Bact_Transport_Assoc"/>
</dbReference>
<feature type="transmembrane region" description="Helical" evidence="1">
    <location>
        <begin position="200"/>
        <end position="221"/>
    </location>
</feature>